<evidence type="ECO:0000256" key="1">
    <source>
        <dbReference type="SAM" id="MobiDB-lite"/>
    </source>
</evidence>
<proteinExistence type="predicted"/>
<accession>A0AAD5WNL7</accession>
<sequence>MSNNPFLVHDTKDLERYGGINTRGNSSKNNPFTPSPPPRLTQHQSRPKLSTPPPPHGPTALDPGSPIVGWGCPEAKSAPSAAGGGGGAGAGGCKFSSSECNNKLWKLLTFRTMRWTYQTELGEGLCPYSIWTGNADIKTRNPAHGPKQGVVLKRADIMKYCRTQVNHDWTFPYGYTIWVRDSSHGNKPKWVGKIYLYFDDPTHSSFNNVLDSMLDGRVVPRVTILKFTPTFEEDWKVLSILDWETLADGRVAAVARDFRD</sequence>
<reference evidence="2" key="1">
    <citation type="submission" date="2022-07" db="EMBL/GenBank/DDBJ databases">
        <title>Draft genome sequence of Zalerion maritima ATCC 34329, a (micro)plastics degrading marine fungus.</title>
        <authorList>
            <person name="Paco A."/>
            <person name="Goncalves M.F.M."/>
            <person name="Rocha-Santos T.A.P."/>
            <person name="Alves A."/>
        </authorList>
    </citation>
    <scope>NUCLEOTIDE SEQUENCE</scope>
    <source>
        <strain evidence="2">ATCC 34329</strain>
    </source>
</reference>
<gene>
    <name evidence="2" type="ORF">MKZ38_008416</name>
</gene>
<name>A0AAD5WNL7_9PEZI</name>
<evidence type="ECO:0000313" key="2">
    <source>
        <dbReference type="EMBL" id="KAJ2893619.1"/>
    </source>
</evidence>
<dbReference type="AlphaFoldDB" id="A0AAD5WNL7"/>
<feature type="compositionally biased region" description="Polar residues" evidence="1">
    <location>
        <begin position="22"/>
        <end position="32"/>
    </location>
</feature>
<keyword evidence="3" id="KW-1185">Reference proteome</keyword>
<organism evidence="2 3">
    <name type="scientific">Zalerion maritima</name>
    <dbReference type="NCBI Taxonomy" id="339359"/>
    <lineage>
        <taxon>Eukaryota</taxon>
        <taxon>Fungi</taxon>
        <taxon>Dikarya</taxon>
        <taxon>Ascomycota</taxon>
        <taxon>Pezizomycotina</taxon>
        <taxon>Sordariomycetes</taxon>
        <taxon>Lulworthiomycetidae</taxon>
        <taxon>Lulworthiales</taxon>
        <taxon>Lulworthiaceae</taxon>
        <taxon>Zalerion</taxon>
    </lineage>
</organism>
<comment type="caution">
    <text evidence="2">The sequence shown here is derived from an EMBL/GenBank/DDBJ whole genome shotgun (WGS) entry which is preliminary data.</text>
</comment>
<protein>
    <submittedName>
        <fullName evidence="2">Uncharacterized protein</fullName>
    </submittedName>
</protein>
<dbReference type="EMBL" id="JAKWBI020000583">
    <property type="protein sequence ID" value="KAJ2893619.1"/>
    <property type="molecule type" value="Genomic_DNA"/>
</dbReference>
<dbReference type="Proteomes" id="UP001201980">
    <property type="component" value="Unassembled WGS sequence"/>
</dbReference>
<evidence type="ECO:0000313" key="3">
    <source>
        <dbReference type="Proteomes" id="UP001201980"/>
    </source>
</evidence>
<feature type="region of interest" description="Disordered" evidence="1">
    <location>
        <begin position="1"/>
        <end position="73"/>
    </location>
</feature>